<sequence>MPSTRRTLLYGLALVGLVLAAGVVSATVAERRALAAETAYVEGHLESADCLSDWGTNEGAGPSRDARITRVSSDGVYVRVTLPYAYTVGTGDDRVFADTASEAVYRVTPTDAHRVSGDDVTVC</sequence>
<evidence type="ECO:0000313" key="1">
    <source>
        <dbReference type="EMBL" id="GGN86609.1"/>
    </source>
</evidence>
<evidence type="ECO:0000313" key="2">
    <source>
        <dbReference type="Proteomes" id="UP000605784"/>
    </source>
</evidence>
<comment type="caution">
    <text evidence="1">The sequence shown here is derived from an EMBL/GenBank/DDBJ whole genome shotgun (WGS) entry which is preliminary data.</text>
</comment>
<name>A0A830GJA2_9EURY</name>
<dbReference type="InterPro" id="IPR006311">
    <property type="entry name" value="TAT_signal"/>
</dbReference>
<reference evidence="1" key="2">
    <citation type="submission" date="2020-09" db="EMBL/GenBank/DDBJ databases">
        <authorList>
            <person name="Sun Q."/>
            <person name="Ohkuma M."/>
        </authorList>
    </citation>
    <scope>NUCLEOTIDE SEQUENCE</scope>
    <source>
        <strain evidence="1">JCM 17820</strain>
    </source>
</reference>
<dbReference type="AlphaFoldDB" id="A0A830GJA2"/>
<keyword evidence="2" id="KW-1185">Reference proteome</keyword>
<dbReference type="RefSeq" id="WP_188994156.1">
    <property type="nucleotide sequence ID" value="NZ_BMOU01000001.1"/>
</dbReference>
<proteinExistence type="predicted"/>
<reference evidence="1" key="1">
    <citation type="journal article" date="2014" name="Int. J. Syst. Evol. Microbiol.">
        <title>Complete genome sequence of Corynebacterium casei LMG S-19264T (=DSM 44701T), isolated from a smear-ripened cheese.</title>
        <authorList>
            <consortium name="US DOE Joint Genome Institute (JGI-PGF)"/>
            <person name="Walter F."/>
            <person name="Albersmeier A."/>
            <person name="Kalinowski J."/>
            <person name="Ruckert C."/>
        </authorList>
    </citation>
    <scope>NUCLEOTIDE SEQUENCE</scope>
    <source>
        <strain evidence="1">JCM 17820</strain>
    </source>
</reference>
<organism evidence="1 2">
    <name type="scientific">Haloarcula pellucida</name>
    <dbReference type="NCBI Taxonomy" id="1427151"/>
    <lineage>
        <taxon>Archaea</taxon>
        <taxon>Methanobacteriati</taxon>
        <taxon>Methanobacteriota</taxon>
        <taxon>Stenosarchaea group</taxon>
        <taxon>Halobacteria</taxon>
        <taxon>Halobacteriales</taxon>
        <taxon>Haloarculaceae</taxon>
        <taxon>Haloarcula</taxon>
    </lineage>
</organism>
<dbReference type="EMBL" id="BMOU01000001">
    <property type="protein sequence ID" value="GGN86609.1"/>
    <property type="molecule type" value="Genomic_DNA"/>
</dbReference>
<gene>
    <name evidence="1" type="ORF">GCM10009030_04480</name>
</gene>
<dbReference type="Proteomes" id="UP000605784">
    <property type="component" value="Unassembled WGS sequence"/>
</dbReference>
<protein>
    <submittedName>
        <fullName evidence="1">Uncharacterized protein</fullName>
    </submittedName>
</protein>
<dbReference type="PROSITE" id="PS51318">
    <property type="entry name" value="TAT"/>
    <property type="match status" value="1"/>
</dbReference>
<accession>A0A830GJA2</accession>